<reference evidence="2" key="1">
    <citation type="submission" date="2012-02" db="EMBL/GenBank/DDBJ databases">
        <title>The complete genome of Solitalea canadensis DSM 3403.</title>
        <authorList>
            <consortium name="US DOE Joint Genome Institute (JGI-PGF)"/>
            <person name="Lucas S."/>
            <person name="Copeland A."/>
            <person name="Lapidus A."/>
            <person name="Glavina del Rio T."/>
            <person name="Dalin E."/>
            <person name="Tice H."/>
            <person name="Bruce D."/>
            <person name="Goodwin L."/>
            <person name="Pitluck S."/>
            <person name="Peters L."/>
            <person name="Ovchinnikova G."/>
            <person name="Lu M."/>
            <person name="Kyrpides N."/>
            <person name="Mavromatis K."/>
            <person name="Ivanova N."/>
            <person name="Brettin T."/>
            <person name="Detter J.C."/>
            <person name="Han C."/>
            <person name="Larimer F."/>
            <person name="Land M."/>
            <person name="Hauser L."/>
            <person name="Markowitz V."/>
            <person name="Cheng J.-F."/>
            <person name="Hugenholtz P."/>
            <person name="Woyke T."/>
            <person name="Wu D."/>
            <person name="Spring S."/>
            <person name="Schroeder M."/>
            <person name="Kopitz M."/>
            <person name="Brambilla E."/>
            <person name="Klenk H.-P."/>
            <person name="Eisen J.A."/>
        </authorList>
    </citation>
    <scope>NUCLEOTIDE SEQUENCE</scope>
    <source>
        <strain evidence="2">DSM 3403</strain>
    </source>
</reference>
<protein>
    <submittedName>
        <fullName evidence="2">Uncharacterized protein</fullName>
    </submittedName>
</protein>
<keyword evidence="3" id="KW-1185">Reference proteome</keyword>
<feature type="signal peptide" evidence="1">
    <location>
        <begin position="1"/>
        <end position="30"/>
    </location>
</feature>
<feature type="chain" id="PRO_5003613951" evidence="1">
    <location>
        <begin position="31"/>
        <end position="138"/>
    </location>
</feature>
<evidence type="ECO:0000313" key="2">
    <source>
        <dbReference type="EMBL" id="AFD06672.1"/>
    </source>
</evidence>
<dbReference type="EMBL" id="CP003349">
    <property type="protein sequence ID" value="AFD06672.1"/>
    <property type="molecule type" value="Genomic_DNA"/>
</dbReference>
<dbReference type="HOGENOM" id="CLU_1853897_0_0_10"/>
<proteinExistence type="predicted"/>
<dbReference type="Proteomes" id="UP000007590">
    <property type="component" value="Chromosome"/>
</dbReference>
<evidence type="ECO:0000256" key="1">
    <source>
        <dbReference type="SAM" id="SignalP"/>
    </source>
</evidence>
<name>H8KVP9_SOLCM</name>
<dbReference type="STRING" id="929556.Solca_1605"/>
<accession>H8KVP9</accession>
<evidence type="ECO:0000313" key="3">
    <source>
        <dbReference type="Proteomes" id="UP000007590"/>
    </source>
</evidence>
<sequence>MIFKIQIVKAMKKIILLLSILFVGWQAASAQKWSELSKEEKMMKAKAFREDNQKYLKNTLGMTDTQLTDIDNVNACYLSTLDRIGRYVKTDEEKEKYAEVATAARSAQLDAIMGVEKRDQFMKYVEDKMKNSKIQLDK</sequence>
<keyword evidence="1" id="KW-0732">Signal</keyword>
<dbReference type="KEGG" id="scn:Solca_1605"/>
<gene>
    <name evidence="2" type="ordered locus">Solca_1605</name>
</gene>
<dbReference type="AlphaFoldDB" id="H8KVP9"/>
<organism evidence="2 3">
    <name type="scientific">Solitalea canadensis (strain ATCC 29591 / DSM 3403 / JCM 21819 / LMG 8368 / NBRC 15130 / NCIMB 12057 / USAM 9D)</name>
    <name type="common">Flexibacter canadensis</name>
    <dbReference type="NCBI Taxonomy" id="929556"/>
    <lineage>
        <taxon>Bacteria</taxon>
        <taxon>Pseudomonadati</taxon>
        <taxon>Bacteroidota</taxon>
        <taxon>Sphingobacteriia</taxon>
        <taxon>Sphingobacteriales</taxon>
        <taxon>Sphingobacteriaceae</taxon>
        <taxon>Solitalea</taxon>
    </lineage>
</organism>